<evidence type="ECO:0000259" key="9">
    <source>
        <dbReference type="PROSITE" id="PS51366"/>
    </source>
</evidence>
<dbReference type="SMART" id="SM00515">
    <property type="entry name" value="eIF5C"/>
    <property type="match status" value="1"/>
</dbReference>
<feature type="region of interest" description="Disordered" evidence="6">
    <location>
        <begin position="1"/>
        <end position="26"/>
    </location>
</feature>
<feature type="domain" description="MI" evidence="9">
    <location>
        <begin position="915"/>
        <end position="1038"/>
    </location>
</feature>
<feature type="transmembrane region" description="Helical" evidence="7">
    <location>
        <begin position="883"/>
        <end position="904"/>
    </location>
</feature>
<dbReference type="Pfam" id="PF02847">
    <property type="entry name" value="MA3"/>
    <property type="match status" value="1"/>
</dbReference>
<feature type="transmembrane region" description="Helical" evidence="7">
    <location>
        <begin position="911"/>
        <end position="931"/>
    </location>
</feature>
<comment type="similarity">
    <text evidence="1">Belongs to the eukaryotic initiation factor 4G family.</text>
</comment>
<keyword evidence="7" id="KW-0472">Membrane</keyword>
<dbReference type="PROSITE" id="PS51363">
    <property type="entry name" value="W2"/>
    <property type="match status" value="1"/>
</dbReference>
<dbReference type="PANTHER" id="PTHR23253:SF78">
    <property type="entry name" value="EUKARYOTIC TRANSLATION INITIATION FACTOR 4G1, ISOFORM B-RELATED"/>
    <property type="match status" value="1"/>
</dbReference>
<dbReference type="Gene3D" id="1.25.40.180">
    <property type="match status" value="4"/>
</dbReference>
<feature type="region of interest" description="Disordered" evidence="6">
    <location>
        <begin position="427"/>
        <end position="446"/>
    </location>
</feature>
<evidence type="ECO:0000313" key="10">
    <source>
        <dbReference type="EMBL" id="UYV71075.1"/>
    </source>
</evidence>
<keyword evidence="7" id="KW-0812">Transmembrane</keyword>
<dbReference type="EMBL" id="CP092870">
    <property type="protein sequence ID" value="UYV71075.1"/>
    <property type="molecule type" value="Genomic_DNA"/>
</dbReference>
<feature type="region of interest" description="Disordered" evidence="6">
    <location>
        <begin position="603"/>
        <end position="766"/>
    </location>
</feature>
<feature type="compositionally biased region" description="Low complexity" evidence="6">
    <location>
        <begin position="226"/>
        <end position="237"/>
    </location>
</feature>
<feature type="compositionally biased region" description="Pro residues" evidence="6">
    <location>
        <begin position="147"/>
        <end position="159"/>
    </location>
</feature>
<protein>
    <submittedName>
        <fullName evidence="10">EIF4G3</fullName>
    </submittedName>
</protein>
<dbReference type="PROSITE" id="PS51366">
    <property type="entry name" value="MI"/>
    <property type="match status" value="1"/>
</dbReference>
<dbReference type="CDD" id="cd11559">
    <property type="entry name" value="W2_eIF4G1_like"/>
    <property type="match status" value="1"/>
</dbReference>
<reference evidence="10 11" key="1">
    <citation type="submission" date="2022-01" db="EMBL/GenBank/DDBJ databases">
        <title>A chromosomal length assembly of Cordylochernes scorpioides.</title>
        <authorList>
            <person name="Zeh D."/>
            <person name="Zeh J."/>
        </authorList>
    </citation>
    <scope>NUCLEOTIDE SEQUENCE [LARGE SCALE GENOMIC DNA]</scope>
    <source>
        <strain evidence="10">IN4F17</strain>
        <tissue evidence="10">Whole Body</tissue>
    </source>
</reference>
<feature type="compositionally biased region" description="Pro residues" evidence="6">
    <location>
        <begin position="116"/>
        <end position="134"/>
    </location>
</feature>
<feature type="compositionally biased region" description="Basic and acidic residues" evidence="6">
    <location>
        <begin position="210"/>
        <end position="223"/>
    </location>
</feature>
<feature type="compositionally biased region" description="Low complexity" evidence="6">
    <location>
        <begin position="731"/>
        <end position="746"/>
    </location>
</feature>
<feature type="region of interest" description="Disordered" evidence="6">
    <location>
        <begin position="781"/>
        <end position="807"/>
    </location>
</feature>
<accession>A0ABY6KU19</accession>
<dbReference type="InterPro" id="IPR003891">
    <property type="entry name" value="Initiation_fac_eIF4g_MI"/>
</dbReference>
<keyword evidence="11" id="KW-1185">Reference proteome</keyword>
<evidence type="ECO:0000256" key="5">
    <source>
        <dbReference type="ARBA" id="ARBA00022917"/>
    </source>
</evidence>
<keyword evidence="4" id="KW-0810">Translation regulation</keyword>
<dbReference type="PANTHER" id="PTHR23253">
    <property type="entry name" value="EUKARYOTIC TRANSLATION INITIATION FACTOR 4 GAMMA"/>
    <property type="match status" value="1"/>
</dbReference>
<dbReference type="Pfam" id="PF02854">
    <property type="entry name" value="MIF4G"/>
    <property type="match status" value="2"/>
</dbReference>
<evidence type="ECO:0000259" key="8">
    <source>
        <dbReference type="PROSITE" id="PS51363"/>
    </source>
</evidence>
<feature type="compositionally biased region" description="Polar residues" evidence="6">
    <location>
        <begin position="687"/>
        <end position="699"/>
    </location>
</feature>
<feature type="compositionally biased region" description="Polar residues" evidence="6">
    <location>
        <begin position="711"/>
        <end position="722"/>
    </location>
</feature>
<feature type="compositionally biased region" description="Pro residues" evidence="6">
    <location>
        <begin position="174"/>
        <end position="202"/>
    </location>
</feature>
<feature type="region of interest" description="Disordered" evidence="6">
    <location>
        <begin position="47"/>
        <end position="237"/>
    </location>
</feature>
<evidence type="ECO:0000313" key="11">
    <source>
        <dbReference type="Proteomes" id="UP001235939"/>
    </source>
</evidence>
<evidence type="ECO:0000256" key="2">
    <source>
        <dbReference type="ARBA" id="ARBA00022540"/>
    </source>
</evidence>
<evidence type="ECO:0000256" key="7">
    <source>
        <dbReference type="SAM" id="Phobius"/>
    </source>
</evidence>
<dbReference type="InterPro" id="IPR003890">
    <property type="entry name" value="MIF4G-like_typ-3"/>
</dbReference>
<feature type="domain" description="W2" evidence="8">
    <location>
        <begin position="1066"/>
        <end position="1227"/>
    </location>
</feature>
<keyword evidence="5" id="KW-0648">Protein biosynthesis</keyword>
<sequence length="1227" mass="136982">MNSANNQLQSSPLVIQNASGYPSSLPQQYMIPTHTALEFKAQVANAAYNNKEPEKEQPPPYSPPEYYPTTYTPEEEEFQGVVVAPEAPPTPPQEEELPETPAPSSQEEVVSIPHAEPSPPVVEPSPTPPPPVVEPEPVEEVVEPEPVVEPAPPVEPEPVAPEVVEAPKIQEEAAPPPKRPTPPPVVEPPSQQPPAAPRSPAPKPEEEIEKEEKKVAEKNEENARISAAEEPAPEESPAVQLKYIYEDDQWSPINPGGQKKYGRDFLLKMQYDPVCLKKPDLPMVEIIRDTTVELRTTENAWKPMSRIADGNKTQDEVLDAKIYREVRSILNKLTPEKFDSLLKQLQSVQIDTVERLEGVINLVFEKAVDEPKFAVPYANLCKHLAKIKVKVDDSDNTVNFRKLLLTKCQKEFEKDYKDDEKLAKIQKDSEMSETEEKRQQKKEEYEDQLRKARRRSLGNISWLDLYEVLSLGLIYPPTVQVVSRFIGELYKLGMLTAPIMHDCLKRLLSQQDEDSLECFCHLIHTIGHNLALETKNKPVLQKHGSSMEEYFKTVKAIVTRGEISSRIKFLILDTVEFKDNNYVSTRISTPAQNNPTTIASIHQEAQREALKAQQEIHMPKRQDDRDRKKGKEMLVGAGGRSGSNYQSSEDGWNTTGRSSKKEFGLEPNKKLSKLDAESLQFGRGGSSAHSWSRSTTAKQSDGDKQAAMCTNRYSALASNDMASSDRHRGGQRSAASSRESSRNGARQTAPPGIRKSLSQTSATHEKEQVISVLKTIVKGSHSQKLMPSESPVQEVKAAKKPPVAPSAEAVLQAREDLSEENIEKEVRSMYEEYVSIGNTEVTTTQGCQCYCFLNFTCGTGHDNHGGRSRGDCFYCKYTTCVHVVQAMIIMAMIIMAMIIMAMIIMAMIIMAMIIMAMIIMAMIIMAMIIMLCVTQEVVLSIKEKASPNTIETFLMSMMNLVLDRNDKARDMFGPLVNVLLAQHIISPEVFKKCLSEMVQSSESLAIDYPRIEEYIAQMVVAVFLGSEVPASFLREVCQECLHSRTSSKLVTHLLTLALRQQPALAAERWQSGELQLSDFLPPDVDLHSHIATHVLVTPSCVQSNVTGSAGQPKFIRALTTTILESGITGSGSSCSADMEGLKKRLPILQKYIDHREAAELEALYAIQVLMARLEHPKDLICALFTLLEEEEVVAEDSFYKWKNCSEALDNEGRAMALVSSQRFFQEE</sequence>
<dbReference type="InterPro" id="IPR003307">
    <property type="entry name" value="W2_domain"/>
</dbReference>
<organism evidence="10 11">
    <name type="scientific">Cordylochernes scorpioides</name>
    <dbReference type="NCBI Taxonomy" id="51811"/>
    <lineage>
        <taxon>Eukaryota</taxon>
        <taxon>Metazoa</taxon>
        <taxon>Ecdysozoa</taxon>
        <taxon>Arthropoda</taxon>
        <taxon>Chelicerata</taxon>
        <taxon>Arachnida</taxon>
        <taxon>Pseudoscorpiones</taxon>
        <taxon>Cheliferoidea</taxon>
        <taxon>Chernetidae</taxon>
        <taxon>Cordylochernes</taxon>
    </lineage>
</organism>
<feature type="compositionally biased region" description="Basic and acidic residues" evidence="6">
    <location>
        <begin position="617"/>
        <end position="632"/>
    </location>
</feature>
<dbReference type="Proteomes" id="UP001235939">
    <property type="component" value="Chromosome 08"/>
</dbReference>
<dbReference type="PRINTS" id="PR01217">
    <property type="entry name" value="PRICHEXTENSN"/>
</dbReference>
<evidence type="ECO:0000256" key="6">
    <source>
        <dbReference type="SAM" id="MobiDB-lite"/>
    </source>
</evidence>
<keyword evidence="7" id="KW-1133">Transmembrane helix</keyword>
<dbReference type="SUPFAM" id="SSF48371">
    <property type="entry name" value="ARM repeat"/>
    <property type="match status" value="3"/>
</dbReference>
<evidence type="ECO:0000256" key="3">
    <source>
        <dbReference type="ARBA" id="ARBA00022553"/>
    </source>
</evidence>
<gene>
    <name evidence="10" type="ORF">LAZ67_8001609</name>
</gene>
<keyword evidence="2" id="KW-0396">Initiation factor</keyword>
<evidence type="ECO:0000256" key="4">
    <source>
        <dbReference type="ARBA" id="ARBA00022845"/>
    </source>
</evidence>
<proteinExistence type="inferred from homology"/>
<feature type="compositionally biased region" description="Basic and acidic residues" evidence="6">
    <location>
        <begin position="659"/>
        <end position="676"/>
    </location>
</feature>
<dbReference type="InterPro" id="IPR016024">
    <property type="entry name" value="ARM-type_fold"/>
</dbReference>
<keyword evidence="3" id="KW-0597">Phosphoprotein</keyword>
<feature type="compositionally biased region" description="Polar residues" evidence="6">
    <location>
        <begin position="642"/>
        <end position="657"/>
    </location>
</feature>
<name>A0ABY6KU19_9ARAC</name>
<dbReference type="SMART" id="SM00543">
    <property type="entry name" value="MIF4G"/>
    <property type="match status" value="1"/>
</dbReference>
<evidence type="ECO:0000256" key="1">
    <source>
        <dbReference type="ARBA" id="ARBA00005775"/>
    </source>
</evidence>